<dbReference type="SUPFAM" id="SSF46565">
    <property type="entry name" value="Chaperone J-domain"/>
    <property type="match status" value="1"/>
</dbReference>
<dbReference type="Gene3D" id="1.10.287.110">
    <property type="entry name" value="DnaJ domain"/>
    <property type="match status" value="1"/>
</dbReference>
<dbReference type="EMBL" id="LR786349">
    <property type="protein sequence ID" value="CAB3260342.1"/>
    <property type="molecule type" value="mRNA"/>
</dbReference>
<keyword evidence="3" id="KW-0472">Membrane</keyword>
<keyword evidence="1" id="KW-0143">Chaperone</keyword>
<dbReference type="Pfam" id="PF00226">
    <property type="entry name" value="DnaJ"/>
    <property type="match status" value="1"/>
</dbReference>
<name>A0A6F9DG85_9ASCI</name>
<dbReference type="CDD" id="cd06257">
    <property type="entry name" value="DnaJ"/>
    <property type="match status" value="1"/>
</dbReference>
<dbReference type="PANTHER" id="PTHR44145:SF3">
    <property type="entry name" value="DNAJ HOMOLOG SUBFAMILY A MEMBER 3, MITOCHONDRIAL"/>
    <property type="match status" value="1"/>
</dbReference>
<proteinExistence type="evidence at transcript level"/>
<evidence type="ECO:0000256" key="2">
    <source>
        <dbReference type="SAM" id="MobiDB-lite"/>
    </source>
</evidence>
<evidence type="ECO:0000313" key="5">
    <source>
        <dbReference type="EMBL" id="CAB3260342.1"/>
    </source>
</evidence>
<protein>
    <submittedName>
        <fullName evidence="5">Uncharacterized protein LOC100175116</fullName>
    </submittedName>
</protein>
<dbReference type="InterPro" id="IPR036869">
    <property type="entry name" value="J_dom_sf"/>
</dbReference>
<keyword evidence="3" id="KW-1133">Transmembrane helix</keyword>
<evidence type="ECO:0000259" key="4">
    <source>
        <dbReference type="PROSITE" id="PS50076"/>
    </source>
</evidence>
<reference evidence="5" key="1">
    <citation type="submission" date="2020-04" db="EMBL/GenBank/DDBJ databases">
        <authorList>
            <person name="Neveu A P."/>
        </authorList>
    </citation>
    <scope>NUCLEOTIDE SEQUENCE</scope>
    <source>
        <tissue evidence="5">Whole embryo</tissue>
    </source>
</reference>
<gene>
    <name evidence="5" type="primary">LOC100175116-001</name>
</gene>
<keyword evidence="3" id="KW-0812">Transmembrane</keyword>
<organism evidence="5">
    <name type="scientific">Phallusia mammillata</name>
    <dbReference type="NCBI Taxonomy" id="59560"/>
    <lineage>
        <taxon>Eukaryota</taxon>
        <taxon>Metazoa</taxon>
        <taxon>Chordata</taxon>
        <taxon>Tunicata</taxon>
        <taxon>Ascidiacea</taxon>
        <taxon>Phlebobranchia</taxon>
        <taxon>Ascidiidae</taxon>
        <taxon>Phallusia</taxon>
    </lineage>
</organism>
<evidence type="ECO:0000256" key="3">
    <source>
        <dbReference type="SAM" id="Phobius"/>
    </source>
</evidence>
<evidence type="ECO:0000256" key="1">
    <source>
        <dbReference type="ARBA" id="ARBA00023186"/>
    </source>
</evidence>
<feature type="region of interest" description="Disordered" evidence="2">
    <location>
        <begin position="185"/>
        <end position="206"/>
    </location>
</feature>
<dbReference type="PRINTS" id="PR00625">
    <property type="entry name" value="JDOMAIN"/>
</dbReference>
<dbReference type="SMART" id="SM00271">
    <property type="entry name" value="DnaJ"/>
    <property type="match status" value="1"/>
</dbReference>
<dbReference type="PANTHER" id="PTHR44145">
    <property type="entry name" value="DNAJ HOMOLOG SUBFAMILY A MEMBER 3, MITOCHONDRIAL"/>
    <property type="match status" value="1"/>
</dbReference>
<dbReference type="InterPro" id="IPR051938">
    <property type="entry name" value="Apopto_cytoskel_mod"/>
</dbReference>
<sequence>MASSRLIYYLIHETIRSKSSLNLCKSTWINVQRITTKASSDPYTVLGLRRDANETTVKNAYIKLSKKFHPDKNPGNEDAKEMFLKIQNSYREIMKNIQLEEPKPEDESDHMTKYSFTVSPLGVENMPPIPLHHREPIKWMIFFFLVIVCYIALEQIPRKVKSESKEEIIKQVTEQYKAEILEEEQEKREAADIKSEMRRTMSSFQK</sequence>
<feature type="domain" description="J" evidence="4">
    <location>
        <begin position="41"/>
        <end position="112"/>
    </location>
</feature>
<dbReference type="PROSITE" id="PS50076">
    <property type="entry name" value="DNAJ_2"/>
    <property type="match status" value="1"/>
</dbReference>
<feature type="transmembrane region" description="Helical" evidence="3">
    <location>
        <begin position="136"/>
        <end position="153"/>
    </location>
</feature>
<feature type="compositionally biased region" description="Basic and acidic residues" evidence="2">
    <location>
        <begin position="185"/>
        <end position="199"/>
    </location>
</feature>
<dbReference type="AlphaFoldDB" id="A0A6F9DG85"/>
<accession>A0A6F9DG85</accession>
<dbReference type="InterPro" id="IPR001623">
    <property type="entry name" value="DnaJ_domain"/>
</dbReference>